<sequence>MMTPKVKEILGLLVFFHILHTSYAPFPEGHPYTFLNPLIEPWWNKISGNTQRQVLSAWKTVEPTAFALSRLVEAKMDLVAGRRRDGPPKPYPSERYGDDKSSEPESSPEGAGSESESHSKEDNHDEPVSEGASPEAESAGEPETYYIIWVFFLNNYS</sequence>
<organism evidence="3 4">
    <name type="scientific">Lepeophtheirus salmonis</name>
    <name type="common">Salmon louse</name>
    <name type="synonym">Caligus salmonis</name>
    <dbReference type="NCBI Taxonomy" id="72036"/>
    <lineage>
        <taxon>Eukaryota</taxon>
        <taxon>Metazoa</taxon>
        <taxon>Ecdysozoa</taxon>
        <taxon>Arthropoda</taxon>
        <taxon>Crustacea</taxon>
        <taxon>Multicrustacea</taxon>
        <taxon>Hexanauplia</taxon>
        <taxon>Copepoda</taxon>
        <taxon>Siphonostomatoida</taxon>
        <taxon>Caligidae</taxon>
        <taxon>Lepeophtheirus</taxon>
    </lineage>
</organism>
<dbReference type="Proteomes" id="UP000675881">
    <property type="component" value="Chromosome 6"/>
</dbReference>
<evidence type="ECO:0000256" key="2">
    <source>
        <dbReference type="SAM" id="SignalP"/>
    </source>
</evidence>
<feature type="signal peptide" evidence="2">
    <location>
        <begin position="1"/>
        <end position="24"/>
    </location>
</feature>
<accession>A0A7R8CZ46</accession>
<feature type="compositionally biased region" description="Basic and acidic residues" evidence="1">
    <location>
        <begin position="115"/>
        <end position="127"/>
    </location>
</feature>
<dbReference type="AlphaFoldDB" id="A0A7R8CZ46"/>
<dbReference type="EMBL" id="HG994585">
    <property type="protein sequence ID" value="CAF2973681.1"/>
    <property type="molecule type" value="Genomic_DNA"/>
</dbReference>
<name>A0A7R8CZ46_LEPSM</name>
<evidence type="ECO:0000313" key="4">
    <source>
        <dbReference type="Proteomes" id="UP000675881"/>
    </source>
</evidence>
<feature type="chain" id="PRO_5043916010" evidence="2">
    <location>
        <begin position="25"/>
        <end position="157"/>
    </location>
</feature>
<feature type="compositionally biased region" description="Low complexity" evidence="1">
    <location>
        <begin position="104"/>
        <end position="114"/>
    </location>
</feature>
<proteinExistence type="predicted"/>
<keyword evidence="4" id="KW-1185">Reference proteome</keyword>
<evidence type="ECO:0000256" key="1">
    <source>
        <dbReference type="SAM" id="MobiDB-lite"/>
    </source>
</evidence>
<protein>
    <submittedName>
        <fullName evidence="3">(salmon louse) hypothetical protein</fullName>
    </submittedName>
</protein>
<reference evidence="3" key="1">
    <citation type="submission" date="2021-02" db="EMBL/GenBank/DDBJ databases">
        <authorList>
            <person name="Bekaert M."/>
        </authorList>
    </citation>
    <scope>NUCLEOTIDE SEQUENCE</scope>
    <source>
        <strain evidence="3">IoA-00</strain>
    </source>
</reference>
<evidence type="ECO:0000313" key="3">
    <source>
        <dbReference type="EMBL" id="CAF2973681.1"/>
    </source>
</evidence>
<gene>
    <name evidence="3" type="ORF">LSAA_12398</name>
</gene>
<feature type="compositionally biased region" description="Low complexity" evidence="1">
    <location>
        <begin position="129"/>
        <end position="140"/>
    </location>
</feature>
<feature type="region of interest" description="Disordered" evidence="1">
    <location>
        <begin position="79"/>
        <end position="140"/>
    </location>
</feature>
<keyword evidence="2" id="KW-0732">Signal</keyword>